<comment type="caution">
    <text evidence="2">The sequence shown here is derived from an EMBL/GenBank/DDBJ whole genome shotgun (WGS) entry which is preliminary data.</text>
</comment>
<gene>
    <name evidence="2" type="ORF">ACFSPV_04350</name>
</gene>
<dbReference type="Proteomes" id="UP001597287">
    <property type="component" value="Unassembled WGS sequence"/>
</dbReference>
<reference evidence="3" key="1">
    <citation type="journal article" date="2019" name="Int. J. Syst. Evol. Microbiol.">
        <title>The Global Catalogue of Microorganisms (GCM) 10K type strain sequencing project: providing services to taxonomists for standard genome sequencing and annotation.</title>
        <authorList>
            <consortium name="The Broad Institute Genomics Platform"/>
            <consortium name="The Broad Institute Genome Sequencing Center for Infectious Disease"/>
            <person name="Wu L."/>
            <person name="Ma J."/>
        </authorList>
    </citation>
    <scope>NUCLEOTIDE SEQUENCE [LARGE SCALE GENOMIC DNA]</scope>
    <source>
        <strain evidence="3">CCUG 62793</strain>
    </source>
</reference>
<feature type="region of interest" description="Disordered" evidence="1">
    <location>
        <begin position="46"/>
        <end position="69"/>
    </location>
</feature>
<evidence type="ECO:0000313" key="2">
    <source>
        <dbReference type="EMBL" id="MFD2317922.1"/>
    </source>
</evidence>
<proteinExistence type="predicted"/>
<evidence type="ECO:0000313" key="3">
    <source>
        <dbReference type="Proteomes" id="UP001597287"/>
    </source>
</evidence>
<organism evidence="2 3">
    <name type="scientific">Delftia deserti</name>
    <dbReference type="NCBI Taxonomy" id="1651218"/>
    <lineage>
        <taxon>Bacteria</taxon>
        <taxon>Pseudomonadati</taxon>
        <taxon>Pseudomonadota</taxon>
        <taxon>Betaproteobacteria</taxon>
        <taxon>Burkholderiales</taxon>
        <taxon>Comamonadaceae</taxon>
        <taxon>Delftia</taxon>
    </lineage>
</organism>
<dbReference type="RefSeq" id="WP_047472205.1">
    <property type="nucleotide sequence ID" value="NZ_JBHSIH010000001.1"/>
</dbReference>
<accession>A0ABW5EMZ0</accession>
<protein>
    <submittedName>
        <fullName evidence="2">Uncharacterized protein</fullName>
    </submittedName>
</protein>
<dbReference type="EMBL" id="JBHUIG010000003">
    <property type="protein sequence ID" value="MFD2317922.1"/>
    <property type="molecule type" value="Genomic_DNA"/>
</dbReference>
<name>A0ABW5EMZ0_9BURK</name>
<sequence>MTTTTERQPQAGDIYAYREDGAVLFIPPAHQLTTWRGGNPFQGQCRRPLGQSPDALRKILNPKGKKHAA</sequence>
<evidence type="ECO:0000256" key="1">
    <source>
        <dbReference type="SAM" id="MobiDB-lite"/>
    </source>
</evidence>
<keyword evidence="3" id="KW-1185">Reference proteome</keyword>